<comment type="caution">
    <text evidence="5">The sequence shown here is derived from an EMBL/GenBank/DDBJ whole genome shotgun (WGS) entry which is preliminary data.</text>
</comment>
<dbReference type="PANTHER" id="PTHR30036">
    <property type="entry name" value="D-XYLOSE-BINDING PERIPLASMIC PROTEIN"/>
    <property type="match status" value="1"/>
</dbReference>
<name>A0A0V8QDV7_9FIRM</name>
<feature type="domain" description="Periplasmic binding protein" evidence="4">
    <location>
        <begin position="39"/>
        <end position="273"/>
    </location>
</feature>
<gene>
    <name evidence="5" type="ORF">ASU35_02280</name>
</gene>
<dbReference type="Gene3D" id="3.40.50.2300">
    <property type="match status" value="4"/>
</dbReference>
<dbReference type="InterPro" id="IPR025997">
    <property type="entry name" value="SBP_2_dom"/>
</dbReference>
<feature type="transmembrane region" description="Helical" evidence="3">
    <location>
        <begin position="7"/>
        <end position="27"/>
    </location>
</feature>
<keyword evidence="6" id="KW-1185">Reference proteome</keyword>
<dbReference type="STRING" id="290052.ASU35_02280"/>
<dbReference type="AlphaFoldDB" id="A0A0V8QDV7"/>
<keyword evidence="3" id="KW-0472">Membrane</keyword>
<organism evidence="5 6">
    <name type="scientific">Acetivibrio ethanolgignens</name>
    <dbReference type="NCBI Taxonomy" id="290052"/>
    <lineage>
        <taxon>Bacteria</taxon>
        <taxon>Bacillati</taxon>
        <taxon>Bacillota</taxon>
        <taxon>Clostridia</taxon>
        <taxon>Eubacteriales</taxon>
        <taxon>Oscillospiraceae</taxon>
        <taxon>Acetivibrio</taxon>
    </lineage>
</organism>
<keyword evidence="3" id="KW-0812">Transmembrane</keyword>
<dbReference type="InterPro" id="IPR050555">
    <property type="entry name" value="Bact_Solute-Bind_Prot2"/>
</dbReference>
<dbReference type="SUPFAM" id="SSF53822">
    <property type="entry name" value="Periplasmic binding protein-like I"/>
    <property type="match status" value="1"/>
</dbReference>
<evidence type="ECO:0000313" key="6">
    <source>
        <dbReference type="Proteomes" id="UP000054874"/>
    </source>
</evidence>
<evidence type="ECO:0000256" key="1">
    <source>
        <dbReference type="ARBA" id="ARBA00004196"/>
    </source>
</evidence>
<comment type="subcellular location">
    <subcellularLocation>
        <location evidence="1">Cell envelope</location>
    </subcellularLocation>
</comment>
<reference evidence="5 6" key="1">
    <citation type="submission" date="2015-11" db="EMBL/GenBank/DDBJ databases">
        <title>Butyribacter intestini gen. nov., sp. nov., a butyric acid-producing bacterium of the family Lachnospiraceae isolated from the human faeces.</title>
        <authorList>
            <person name="Zou Y."/>
            <person name="Xue W."/>
            <person name="Luo G."/>
            <person name="Lv M."/>
        </authorList>
    </citation>
    <scope>NUCLEOTIDE SEQUENCE [LARGE SCALE GENOMIC DNA]</scope>
    <source>
        <strain evidence="5 6">ACET-33324</strain>
    </source>
</reference>
<dbReference type="Pfam" id="PF13407">
    <property type="entry name" value="Peripla_BP_4"/>
    <property type="match status" value="1"/>
</dbReference>
<dbReference type="GO" id="GO:0030246">
    <property type="term" value="F:carbohydrate binding"/>
    <property type="evidence" value="ECO:0007669"/>
    <property type="project" value="TreeGrafter"/>
</dbReference>
<keyword evidence="3" id="KW-1133">Transmembrane helix</keyword>
<dbReference type="RefSeq" id="WP_058353085.1">
    <property type="nucleotide sequence ID" value="NZ_CABMMD010000164.1"/>
</dbReference>
<dbReference type="PANTHER" id="PTHR30036:SF7">
    <property type="entry name" value="ABC TRANSPORTER PERIPLASMIC-BINDING PROTEIN YPHF"/>
    <property type="match status" value="1"/>
</dbReference>
<dbReference type="InterPro" id="IPR028082">
    <property type="entry name" value="Peripla_BP_I"/>
</dbReference>
<dbReference type="EMBL" id="LNAM01000164">
    <property type="protein sequence ID" value="KSV58650.1"/>
    <property type="molecule type" value="Genomic_DNA"/>
</dbReference>
<dbReference type="GO" id="GO:0030288">
    <property type="term" value="C:outer membrane-bounded periplasmic space"/>
    <property type="evidence" value="ECO:0007669"/>
    <property type="project" value="TreeGrafter"/>
</dbReference>
<sequence>MKKKLSHAVLLTGIILFCLIIFSYAYWNGGTIEDIVRVSVILDSQNSQQWKVLRQGMESFAKENEIEVSYVILAGEESIKEQMEILHREVQNGAEGIVLNLPNKGALVKQINETLSQTRIVMVDSSLPLTFDCGYIAPDNAAMGKKLAETVLSEAREEENFGIMIGNSDMQANQERLQGVKEILGERIAFVASTPDGVSKELWQKTQRLLFLDVQAGEAAVDKAKEDGKLLYGIGRTEKLVYYLDKGIVDALLVTDDFVMGYTALQSLYRQLRYYAAIESETIPYILVDRENLYTGENERILFPAVQ</sequence>
<protein>
    <recommendedName>
        <fullName evidence="4">Periplasmic binding protein domain-containing protein</fullName>
    </recommendedName>
</protein>
<evidence type="ECO:0000259" key="4">
    <source>
        <dbReference type="Pfam" id="PF13407"/>
    </source>
</evidence>
<accession>A0A0V8QDV7</accession>
<comment type="similarity">
    <text evidence="2">Belongs to the bacterial solute-binding protein 2 family.</text>
</comment>
<evidence type="ECO:0000313" key="5">
    <source>
        <dbReference type="EMBL" id="KSV58650.1"/>
    </source>
</evidence>
<dbReference type="Proteomes" id="UP000054874">
    <property type="component" value="Unassembled WGS sequence"/>
</dbReference>
<proteinExistence type="inferred from homology"/>
<evidence type="ECO:0000256" key="3">
    <source>
        <dbReference type="SAM" id="Phobius"/>
    </source>
</evidence>
<evidence type="ECO:0000256" key="2">
    <source>
        <dbReference type="ARBA" id="ARBA00007639"/>
    </source>
</evidence>